<dbReference type="AlphaFoldDB" id="A0A0F9LI58"/>
<proteinExistence type="predicted"/>
<reference evidence="2" key="1">
    <citation type="journal article" date="2015" name="Nature">
        <title>Complex archaea that bridge the gap between prokaryotes and eukaryotes.</title>
        <authorList>
            <person name="Spang A."/>
            <person name="Saw J.H."/>
            <person name="Jorgensen S.L."/>
            <person name="Zaremba-Niedzwiedzka K."/>
            <person name="Martijn J."/>
            <person name="Lind A.E."/>
            <person name="van Eijk R."/>
            <person name="Schleper C."/>
            <person name="Guy L."/>
            <person name="Ettema T.J."/>
        </authorList>
    </citation>
    <scope>NUCLEOTIDE SEQUENCE</scope>
</reference>
<sequence>MNWKKCLIVTLLICLITPMTFGQQEGLERLKELIASTIQPNRLYPGLAVREFSLGIVEAAYLAIMTTSEEIAEDAAAEAARPLLVEIDGLEAWKKGAQTRINQNNLVLFLSAAGAFGIGLLFGVLVE</sequence>
<keyword evidence="1" id="KW-0472">Membrane</keyword>
<name>A0A0F9LI58_9ZZZZ</name>
<evidence type="ECO:0000313" key="2">
    <source>
        <dbReference type="EMBL" id="KKM94584.1"/>
    </source>
</evidence>
<evidence type="ECO:0000256" key="1">
    <source>
        <dbReference type="SAM" id="Phobius"/>
    </source>
</evidence>
<keyword evidence="1" id="KW-0812">Transmembrane</keyword>
<comment type="caution">
    <text evidence="2">The sequence shown here is derived from an EMBL/GenBank/DDBJ whole genome shotgun (WGS) entry which is preliminary data.</text>
</comment>
<gene>
    <name evidence="2" type="ORF">LCGC14_1196830</name>
</gene>
<protein>
    <submittedName>
        <fullName evidence="2">Uncharacterized protein</fullName>
    </submittedName>
</protein>
<keyword evidence="1" id="KW-1133">Transmembrane helix</keyword>
<feature type="transmembrane region" description="Helical" evidence="1">
    <location>
        <begin position="106"/>
        <end position="126"/>
    </location>
</feature>
<accession>A0A0F9LI58</accession>
<dbReference type="EMBL" id="LAZR01006118">
    <property type="protein sequence ID" value="KKM94584.1"/>
    <property type="molecule type" value="Genomic_DNA"/>
</dbReference>
<organism evidence="2">
    <name type="scientific">marine sediment metagenome</name>
    <dbReference type="NCBI Taxonomy" id="412755"/>
    <lineage>
        <taxon>unclassified sequences</taxon>
        <taxon>metagenomes</taxon>
        <taxon>ecological metagenomes</taxon>
    </lineage>
</organism>